<dbReference type="Proteomes" id="UP000217446">
    <property type="component" value="Unassembled WGS sequence"/>
</dbReference>
<keyword evidence="1" id="KW-0175">Coiled coil</keyword>
<evidence type="ECO:0000256" key="1">
    <source>
        <dbReference type="SAM" id="Coils"/>
    </source>
</evidence>
<organism evidence="2 3">
    <name type="scientific">Streptomyces olivochromogenes</name>
    <dbReference type="NCBI Taxonomy" id="1963"/>
    <lineage>
        <taxon>Bacteria</taxon>
        <taxon>Bacillati</taxon>
        <taxon>Actinomycetota</taxon>
        <taxon>Actinomycetes</taxon>
        <taxon>Kitasatosporales</taxon>
        <taxon>Streptomycetaceae</taxon>
        <taxon>Streptomyces</taxon>
    </lineage>
</organism>
<dbReference type="AlphaFoldDB" id="A0A250VT20"/>
<comment type="caution">
    <text evidence="2">The sequence shown here is derived from an EMBL/GenBank/DDBJ whole genome shotgun (WGS) entry which is preliminary data.</text>
</comment>
<keyword evidence="3" id="KW-1185">Reference proteome</keyword>
<sequence length="72" mass="8095">MEQNLADRSTELNARIEQVKSELDEAKRQLTAIEALLCHCQPEREHDDNSPARYMHAADCIVTASQQAANSQ</sequence>
<dbReference type="EMBL" id="BDQI01000034">
    <property type="protein sequence ID" value="GAX57239.1"/>
    <property type="molecule type" value="Genomic_DNA"/>
</dbReference>
<protein>
    <submittedName>
        <fullName evidence="2">Uncharacterized protein</fullName>
    </submittedName>
</protein>
<accession>A0A250VT20</accession>
<dbReference type="STRING" id="1963.AQJ27_44590"/>
<feature type="coiled-coil region" evidence="1">
    <location>
        <begin position="2"/>
        <end position="36"/>
    </location>
</feature>
<evidence type="ECO:0000313" key="2">
    <source>
        <dbReference type="EMBL" id="GAX57239.1"/>
    </source>
</evidence>
<dbReference type="RefSeq" id="WP_067382771.1">
    <property type="nucleotide sequence ID" value="NZ_BDQI01000034.1"/>
</dbReference>
<proteinExistence type="predicted"/>
<reference evidence="3" key="1">
    <citation type="submission" date="2017-05" db="EMBL/GenBank/DDBJ databases">
        <title>Streptomyces olivochromogenes NBRC 3561 whole genome shotgun sequence.</title>
        <authorList>
            <person name="Dohra H."/>
            <person name="Kodani S."/>
        </authorList>
    </citation>
    <scope>NUCLEOTIDE SEQUENCE [LARGE SCALE GENOMIC DNA]</scope>
    <source>
        <strain evidence="3">NBRC 3561</strain>
    </source>
</reference>
<gene>
    <name evidence="2" type="ORF">SO3561_08809</name>
</gene>
<evidence type="ECO:0000313" key="3">
    <source>
        <dbReference type="Proteomes" id="UP000217446"/>
    </source>
</evidence>
<name>A0A250VT20_STROL</name>